<organism evidence="1 2">
    <name type="scientific">Nostoc edaphicum CCNP1411</name>
    <dbReference type="NCBI Taxonomy" id="1472755"/>
    <lineage>
        <taxon>Bacteria</taxon>
        <taxon>Bacillati</taxon>
        <taxon>Cyanobacteriota</taxon>
        <taxon>Cyanophyceae</taxon>
        <taxon>Nostocales</taxon>
        <taxon>Nostocaceae</taxon>
        <taxon>Nostoc</taxon>
    </lineage>
</organism>
<accession>A0A7D7R8M6</accession>
<evidence type="ECO:0008006" key="3">
    <source>
        <dbReference type="Google" id="ProtNLM"/>
    </source>
</evidence>
<dbReference type="Proteomes" id="UP000514713">
    <property type="component" value="Chromosome"/>
</dbReference>
<evidence type="ECO:0000313" key="2">
    <source>
        <dbReference type="Proteomes" id="UP000514713"/>
    </source>
</evidence>
<dbReference type="EMBL" id="CP054698">
    <property type="protein sequence ID" value="QMS91606.1"/>
    <property type="molecule type" value="Genomic_DNA"/>
</dbReference>
<name>A0A7D7R8M6_9NOSO</name>
<proteinExistence type="predicted"/>
<dbReference type="KEGG" id="ned:HUN01_29890"/>
<dbReference type="AlphaFoldDB" id="A0A7D7R8M6"/>
<gene>
    <name evidence="1" type="ORF">HUN01_29890</name>
</gene>
<dbReference type="RefSeq" id="WP_181929208.1">
    <property type="nucleotide sequence ID" value="NZ_CP054698.1"/>
</dbReference>
<protein>
    <recommendedName>
        <fullName evidence="3">PIN domain-containing protein</fullName>
    </recommendedName>
</protein>
<evidence type="ECO:0000313" key="1">
    <source>
        <dbReference type="EMBL" id="QMS91606.1"/>
    </source>
</evidence>
<sequence length="209" mass="24930">MREHLLISDDKEFVAVLDTNYIRTQIIPPFLAEINSIKKIINSSLYLKQGKIVFLEVETLTELYKQAQVMVNAICTLHFLRKLVDNDKLKDFFKTQVHERYLIEYKQGEFKDFYNSLDDDSKLELKNQSPFKIMVYQDNIDNIVSAQDDFCIISINNIPRLVAYSFTDNKYPNTGWISWREVDIKFYEELYKCQKDKNHRIENIQTYLK</sequence>
<keyword evidence="2" id="KW-1185">Reference proteome</keyword>
<reference evidence="2" key="1">
    <citation type="submission" date="2020-06" db="EMBL/GenBank/DDBJ databases">
        <title>Nostoc edaphicum CCNP1411 genome.</title>
        <authorList>
            <person name="Fidor A."/>
            <person name="Grabski M."/>
            <person name="Gawor J."/>
            <person name="Gromadka R."/>
            <person name="Wegrzyn G."/>
            <person name="Mazur-Marzec H."/>
        </authorList>
    </citation>
    <scope>NUCLEOTIDE SEQUENCE [LARGE SCALE GENOMIC DNA]</scope>
    <source>
        <strain evidence="2">CCNP1411</strain>
    </source>
</reference>